<gene>
    <name evidence="2" type="ORF">N7548_06920</name>
</gene>
<organism evidence="2 3">
    <name type="scientific">Paracholeplasma manati</name>
    <dbReference type="NCBI Taxonomy" id="591373"/>
    <lineage>
        <taxon>Bacteria</taxon>
        <taxon>Bacillati</taxon>
        <taxon>Mycoplasmatota</taxon>
        <taxon>Mollicutes</taxon>
        <taxon>Acholeplasmatales</taxon>
        <taxon>Acholeplasmataceae</taxon>
        <taxon>Paracholeplasma</taxon>
    </lineage>
</organism>
<keyword evidence="1" id="KW-0732">Signal</keyword>
<name>A0ABT2Y728_9MOLU</name>
<evidence type="ECO:0000313" key="3">
    <source>
        <dbReference type="Proteomes" id="UP001177160"/>
    </source>
</evidence>
<evidence type="ECO:0000256" key="1">
    <source>
        <dbReference type="SAM" id="SignalP"/>
    </source>
</evidence>
<comment type="caution">
    <text evidence="2">The sequence shown here is derived from an EMBL/GenBank/DDBJ whole genome shotgun (WGS) entry which is preliminary data.</text>
</comment>
<keyword evidence="3" id="KW-1185">Reference proteome</keyword>
<feature type="signal peptide" evidence="1">
    <location>
        <begin position="1"/>
        <end position="21"/>
    </location>
</feature>
<dbReference type="Proteomes" id="UP001177160">
    <property type="component" value="Unassembled WGS sequence"/>
</dbReference>
<proteinExistence type="predicted"/>
<protein>
    <submittedName>
        <fullName evidence="2">Uncharacterized protein</fullName>
    </submittedName>
</protein>
<dbReference type="EMBL" id="JAOVQM010000006">
    <property type="protein sequence ID" value="MCV2232553.1"/>
    <property type="molecule type" value="Genomic_DNA"/>
</dbReference>
<accession>A0ABT2Y728</accession>
<reference evidence="2" key="1">
    <citation type="submission" date="2022-09" db="EMBL/GenBank/DDBJ databases">
        <title>Novel Mycoplasma species identified in domestic and wild animals.</title>
        <authorList>
            <person name="Volokhov D.V."/>
            <person name="Furtak V.A."/>
            <person name="Zagorodnyaya T.A."/>
        </authorList>
    </citation>
    <scope>NUCLEOTIDE SEQUENCE</scope>
    <source>
        <strain evidence="2">Oakley</strain>
    </source>
</reference>
<dbReference type="RefSeq" id="WP_263608742.1">
    <property type="nucleotide sequence ID" value="NZ_JAOVQM010000006.1"/>
</dbReference>
<feature type="chain" id="PRO_5045406405" evidence="1">
    <location>
        <begin position="22"/>
        <end position="55"/>
    </location>
</feature>
<sequence>MKKIMLVLMILSAGFTLSVAAHDEPKDSNVPFESQLITLDGDGLGGAPINGVVGG</sequence>
<evidence type="ECO:0000313" key="2">
    <source>
        <dbReference type="EMBL" id="MCV2232553.1"/>
    </source>
</evidence>